<proteinExistence type="predicted"/>
<sequence>MKALEKLNFSLQRENLQKLFFDQSIFIQVIQKLSDQNIINSKKQEEIDNQYKFRGKMKTTNLILDILATQPLNTANEIVNGLEVDNKYLSEHLMDIQNGWLKLVADLKNEWKEKYLYIKLLPLGYVREIKTTDVQASIEMMNLSNKAIFETYLNSINLNYSNFYKIFQANFNKILIQGESGIGKSVQLKYLVHSWANDYWEICKDKIIIVIISRNVLPSDDVYDTILKQNFRNIPYMNRDILMSLFQEKNSNILLFIDGADEFNILNHPLNNIFEKSNCSIPTVIWSRKRKAQTIQSSCDVTFQLTGFDSSQFKSFIQRYFISIEKSEVFIRELEQQTSTIQSLLKVPLMGLMFYFIWQELGSILDKSLYEIYEKLVVLLQKNIGLSSESILNRMLMVYKLCFIYLPSSKILVPVDKHEEEELVKCIGYFAQIIPQYHTTPRSVEIQFLHQSLQEYFAAKYLIDKFQTTKSLSYWKTSFDNQLTKMNNTKLYNVIEYIRQSSNEIFQKFLTVSEKLQEIYNCSKELKDLLANGIKDNNKLLIKDEYISNITVEILTEKLGIHCVDITLINPNIDLSFMTNQLCSKAKCLKNFIICVKSSEKFVELNANLWFSILNLLVSTKLESFILKSVQNDNNLQKSCLEKRYRNSVRDTDSKQTTSTMVQDSTPNLRTLDLCGCRLSESQSKELASLLLKCNNLHSLNIRYTKVMNSGFIDICNGLKNSCNRLKVLNLYGFGLSEAESLALGEVLSVCCQIESIDLGWNVSMGAGLNSICEGLKLSNETLKSLSVYWCDLNENQSEALRELLLHCSNIEALNLAWNKNINEGLQRVLEGLEHSHSTLTSLNLQNCNLTEKQLVYLGEWIKTCSSIKQLDLGGNRSMFCGYKMIIDNLKSSSDSITSLNFYGCNLTEFQATNLKDLLVCCSNIQSLNLAWNRNMGYGIQSIINSLKSSCNTIKTLNFCGCDIRETQLISLAELLSICPKLELLDLSYNTKMNYGLKEVINTLKTSSDNLTSLKVIGCRLTHDQVDTLKELLLTCLNAIDQTRKISLY</sequence>
<dbReference type="GO" id="GO:0005524">
    <property type="term" value="F:ATP binding"/>
    <property type="evidence" value="ECO:0007669"/>
    <property type="project" value="UniProtKB-KW"/>
</dbReference>
<dbReference type="Pfam" id="PF05729">
    <property type="entry name" value="NACHT"/>
    <property type="match status" value="1"/>
</dbReference>
<dbReference type="InterPro" id="IPR027417">
    <property type="entry name" value="P-loop_NTPase"/>
</dbReference>
<evidence type="ECO:0000313" key="4">
    <source>
        <dbReference type="EMBL" id="CAD5114059.1"/>
    </source>
</evidence>
<accession>A0A7I8VEB0</accession>
<comment type="caution">
    <text evidence="4">The sequence shown here is derived from an EMBL/GenBank/DDBJ whole genome shotgun (WGS) entry which is preliminary data.</text>
</comment>
<dbReference type="InterPro" id="IPR042419">
    <property type="entry name" value="LRC31"/>
</dbReference>
<evidence type="ECO:0000256" key="1">
    <source>
        <dbReference type="ARBA" id="ARBA00022741"/>
    </source>
</evidence>
<dbReference type="Proteomes" id="UP000549394">
    <property type="component" value="Unassembled WGS sequence"/>
</dbReference>
<evidence type="ECO:0000256" key="2">
    <source>
        <dbReference type="ARBA" id="ARBA00022840"/>
    </source>
</evidence>
<protein>
    <recommendedName>
        <fullName evidence="3">NACHT domain-containing protein</fullName>
    </recommendedName>
</protein>
<keyword evidence="5" id="KW-1185">Reference proteome</keyword>
<dbReference type="SUPFAM" id="SSF52540">
    <property type="entry name" value="P-loop containing nucleoside triphosphate hydrolases"/>
    <property type="match status" value="1"/>
</dbReference>
<dbReference type="AlphaFoldDB" id="A0A7I8VEB0"/>
<dbReference type="EMBL" id="CAJFCJ010000005">
    <property type="protein sequence ID" value="CAD5114059.1"/>
    <property type="molecule type" value="Genomic_DNA"/>
</dbReference>
<keyword evidence="1" id="KW-0547">Nucleotide-binding</keyword>
<dbReference type="Gene3D" id="3.80.10.10">
    <property type="entry name" value="Ribonuclease Inhibitor"/>
    <property type="match status" value="1"/>
</dbReference>
<reference evidence="4 5" key="1">
    <citation type="submission" date="2020-08" db="EMBL/GenBank/DDBJ databases">
        <authorList>
            <person name="Hejnol A."/>
        </authorList>
    </citation>
    <scope>NUCLEOTIDE SEQUENCE [LARGE SCALE GENOMIC DNA]</scope>
</reference>
<dbReference type="PANTHER" id="PTHR24109:SF3">
    <property type="entry name" value="LEUCINE-RICH REPEAT-CONTAINING PROTEIN 31"/>
    <property type="match status" value="1"/>
</dbReference>
<dbReference type="SMART" id="SM00367">
    <property type="entry name" value="LRR_CC"/>
    <property type="match status" value="5"/>
</dbReference>
<dbReference type="Gene3D" id="3.40.50.300">
    <property type="entry name" value="P-loop containing nucleotide triphosphate hydrolases"/>
    <property type="match status" value="1"/>
</dbReference>
<dbReference type="InterPro" id="IPR006553">
    <property type="entry name" value="Leu-rich_rpt_Cys-con_subtyp"/>
</dbReference>
<dbReference type="OrthoDB" id="120976at2759"/>
<evidence type="ECO:0000313" key="5">
    <source>
        <dbReference type="Proteomes" id="UP000549394"/>
    </source>
</evidence>
<dbReference type="InterPro" id="IPR007111">
    <property type="entry name" value="NACHT_NTPase"/>
</dbReference>
<evidence type="ECO:0000259" key="3">
    <source>
        <dbReference type="PROSITE" id="PS50837"/>
    </source>
</evidence>
<dbReference type="PROSITE" id="PS50837">
    <property type="entry name" value="NACHT"/>
    <property type="match status" value="1"/>
</dbReference>
<dbReference type="InterPro" id="IPR032675">
    <property type="entry name" value="LRR_dom_sf"/>
</dbReference>
<dbReference type="SUPFAM" id="SSF52047">
    <property type="entry name" value="RNI-like"/>
    <property type="match status" value="2"/>
</dbReference>
<organism evidence="4 5">
    <name type="scientific">Dimorphilus gyrociliatus</name>
    <dbReference type="NCBI Taxonomy" id="2664684"/>
    <lineage>
        <taxon>Eukaryota</taxon>
        <taxon>Metazoa</taxon>
        <taxon>Spiralia</taxon>
        <taxon>Lophotrochozoa</taxon>
        <taxon>Annelida</taxon>
        <taxon>Polychaeta</taxon>
        <taxon>Polychaeta incertae sedis</taxon>
        <taxon>Dinophilidae</taxon>
        <taxon>Dimorphilus</taxon>
    </lineage>
</organism>
<name>A0A7I8VEB0_9ANNE</name>
<gene>
    <name evidence="4" type="ORF">DGYR_LOCUS2950</name>
</gene>
<dbReference type="PANTHER" id="PTHR24109">
    <property type="entry name" value="LEUCINE-RICH REPEAT-CONTAINING PROTEIN 31"/>
    <property type="match status" value="1"/>
</dbReference>
<keyword evidence="2" id="KW-0067">ATP-binding</keyword>
<feature type="domain" description="NACHT" evidence="3">
    <location>
        <begin position="172"/>
        <end position="262"/>
    </location>
</feature>